<feature type="transmembrane region" description="Helical" evidence="1">
    <location>
        <begin position="144"/>
        <end position="161"/>
    </location>
</feature>
<feature type="transmembrane region" description="Helical" evidence="1">
    <location>
        <begin position="42"/>
        <end position="60"/>
    </location>
</feature>
<keyword evidence="1" id="KW-0812">Transmembrane</keyword>
<dbReference type="Proteomes" id="UP000284120">
    <property type="component" value="Unassembled WGS sequence"/>
</dbReference>
<proteinExistence type="predicted"/>
<gene>
    <name evidence="2" type="ORF">DPV69_18735</name>
</gene>
<name>A0A3S3PM86_9SPHI</name>
<comment type="caution">
    <text evidence="2">The sequence shown here is derived from an EMBL/GenBank/DDBJ whole genome shotgun (WGS) entry which is preliminary data.</text>
</comment>
<dbReference type="RefSeq" id="WP_113648949.1">
    <property type="nucleotide sequence ID" value="NZ_QMHN01000007.1"/>
</dbReference>
<keyword evidence="3" id="KW-1185">Reference proteome</keyword>
<dbReference type="EMBL" id="SAYW01000007">
    <property type="protein sequence ID" value="RWU04354.1"/>
    <property type="molecule type" value="Genomic_DNA"/>
</dbReference>
<keyword evidence="1" id="KW-0472">Membrane</keyword>
<dbReference type="AlphaFoldDB" id="A0A3S3PM86"/>
<feature type="transmembrane region" description="Helical" evidence="1">
    <location>
        <begin position="66"/>
        <end position="85"/>
    </location>
</feature>
<protein>
    <submittedName>
        <fullName evidence="2">Uncharacterized protein</fullName>
    </submittedName>
</protein>
<organism evidence="2 3">
    <name type="scientific">Pedobacter chitinilyticus</name>
    <dbReference type="NCBI Taxonomy" id="2233776"/>
    <lineage>
        <taxon>Bacteria</taxon>
        <taxon>Pseudomonadati</taxon>
        <taxon>Bacteroidota</taxon>
        <taxon>Sphingobacteriia</taxon>
        <taxon>Sphingobacteriales</taxon>
        <taxon>Sphingobacteriaceae</taxon>
        <taxon>Pedobacter</taxon>
    </lineage>
</organism>
<feature type="transmembrane region" description="Helical" evidence="1">
    <location>
        <begin position="119"/>
        <end position="138"/>
    </location>
</feature>
<evidence type="ECO:0000313" key="2">
    <source>
        <dbReference type="EMBL" id="RWU04354.1"/>
    </source>
</evidence>
<reference evidence="2 3" key="1">
    <citation type="submission" date="2018-06" db="EMBL/GenBank/DDBJ databases">
        <title>Pedobacter endophyticus sp. nov., an endophytic bacterium isolated from a leaf of Triticum aestivum.</title>
        <authorList>
            <person name="Zhang L."/>
        </authorList>
    </citation>
    <scope>NUCLEOTIDE SEQUENCE [LARGE SCALE GENOMIC DNA]</scope>
    <source>
        <strain evidence="2 3">CM134L-2</strain>
    </source>
</reference>
<keyword evidence="1" id="KW-1133">Transmembrane helix</keyword>
<evidence type="ECO:0000313" key="3">
    <source>
        <dbReference type="Proteomes" id="UP000284120"/>
    </source>
</evidence>
<dbReference type="OrthoDB" id="954677at2"/>
<accession>A0A3S3PM86</accession>
<evidence type="ECO:0000256" key="1">
    <source>
        <dbReference type="SAM" id="Phobius"/>
    </source>
</evidence>
<sequence length="182" mass="21332">METDNLKSVWQSITPALKSNEDLIKMSKERSNTVLEPMRKQIYIELFGFIAFLFCYYSMFDGANKPLTINLIIAVAIVLPIINHLRGYQLQKQFKSGKNLKDDLAIFVNKLENFRVETIIARLAFTIGLMLFFTYNITFSVQKWWAIFLIFIVFSIQFFFLHKTWSNRISKLKLVLQELNGV</sequence>